<dbReference type="Pfam" id="PF12728">
    <property type="entry name" value="HTH_17"/>
    <property type="match status" value="1"/>
</dbReference>
<dbReference type="NCBIfam" id="TIGR01764">
    <property type="entry name" value="excise"/>
    <property type="match status" value="1"/>
</dbReference>
<sequence>MLLGVTVRSITRSNGWLVGLGALVSNTERFMTPEEVADVLRVSISQVYTLMRSGQLNAVKIGKRGVWRVSPNALNAYVSALEAAAVERSKV</sequence>
<gene>
    <name evidence="2" type="ORF">UFOPK2925_01649</name>
</gene>
<dbReference type="AlphaFoldDB" id="A0A6J6XD29"/>
<protein>
    <submittedName>
        <fullName evidence="2">Unannotated protein</fullName>
    </submittedName>
</protein>
<evidence type="ECO:0000259" key="1">
    <source>
        <dbReference type="Pfam" id="PF12728"/>
    </source>
</evidence>
<proteinExistence type="predicted"/>
<evidence type="ECO:0000313" key="2">
    <source>
        <dbReference type="EMBL" id="CAB4793683.1"/>
    </source>
</evidence>
<feature type="domain" description="Helix-turn-helix" evidence="1">
    <location>
        <begin position="30"/>
        <end position="79"/>
    </location>
</feature>
<reference evidence="2" key="1">
    <citation type="submission" date="2020-05" db="EMBL/GenBank/DDBJ databases">
        <authorList>
            <person name="Chiriac C."/>
            <person name="Salcher M."/>
            <person name="Ghai R."/>
            <person name="Kavagutti S V."/>
        </authorList>
    </citation>
    <scope>NUCLEOTIDE SEQUENCE</scope>
</reference>
<dbReference type="InterPro" id="IPR041657">
    <property type="entry name" value="HTH_17"/>
</dbReference>
<dbReference type="InterPro" id="IPR010093">
    <property type="entry name" value="SinI_DNA-bd"/>
</dbReference>
<dbReference type="GO" id="GO:0003677">
    <property type="term" value="F:DNA binding"/>
    <property type="evidence" value="ECO:0007669"/>
    <property type="project" value="InterPro"/>
</dbReference>
<organism evidence="2">
    <name type="scientific">freshwater metagenome</name>
    <dbReference type="NCBI Taxonomy" id="449393"/>
    <lineage>
        <taxon>unclassified sequences</taxon>
        <taxon>metagenomes</taxon>
        <taxon>ecological metagenomes</taxon>
    </lineage>
</organism>
<accession>A0A6J6XD29</accession>
<name>A0A6J6XD29_9ZZZZ</name>
<dbReference type="EMBL" id="CAEZZU010000327">
    <property type="protein sequence ID" value="CAB4793683.1"/>
    <property type="molecule type" value="Genomic_DNA"/>
</dbReference>